<evidence type="ECO:0000259" key="6">
    <source>
        <dbReference type="PROSITE" id="PS51635"/>
    </source>
</evidence>
<dbReference type="Pfam" id="PF01734">
    <property type="entry name" value="Patatin"/>
    <property type="match status" value="1"/>
</dbReference>
<comment type="caution">
    <text evidence="4">Lacks conserved residue(s) required for the propagation of feature annotation.</text>
</comment>
<proteinExistence type="predicted"/>
<evidence type="ECO:0000313" key="8">
    <source>
        <dbReference type="Proteomes" id="UP000029640"/>
    </source>
</evidence>
<dbReference type="GO" id="GO:0016787">
    <property type="term" value="F:hydrolase activity"/>
    <property type="evidence" value="ECO:0007669"/>
    <property type="project" value="UniProtKB-UniRule"/>
</dbReference>
<dbReference type="InterPro" id="IPR002641">
    <property type="entry name" value="PNPLA_dom"/>
</dbReference>
<feature type="short sequence motif" description="GXSXG" evidence="4">
    <location>
        <begin position="40"/>
        <end position="44"/>
    </location>
</feature>
<dbReference type="STRING" id="1265313.HRUBRA_00541"/>
<comment type="caution">
    <text evidence="7">The sequence shown here is derived from an EMBL/GenBank/DDBJ whole genome shotgun (WGS) entry which is preliminary data.</text>
</comment>
<dbReference type="eggNOG" id="COG1752">
    <property type="taxonomic scope" value="Bacteria"/>
</dbReference>
<protein>
    <submittedName>
        <fullName evidence="7">Protein YchK</fullName>
    </submittedName>
</protein>
<feature type="region of interest" description="Disordered" evidence="5">
    <location>
        <begin position="188"/>
        <end position="211"/>
    </location>
</feature>
<feature type="compositionally biased region" description="Basic and acidic residues" evidence="5">
    <location>
        <begin position="196"/>
        <end position="211"/>
    </location>
</feature>
<evidence type="ECO:0000256" key="2">
    <source>
        <dbReference type="ARBA" id="ARBA00022963"/>
    </source>
</evidence>
<evidence type="ECO:0000313" key="7">
    <source>
        <dbReference type="EMBL" id="KGE04864.1"/>
    </source>
</evidence>
<keyword evidence="8" id="KW-1185">Reference proteome</keyword>
<keyword evidence="1 4" id="KW-0378">Hydrolase</keyword>
<dbReference type="InterPro" id="IPR050301">
    <property type="entry name" value="NTE"/>
</dbReference>
<evidence type="ECO:0000256" key="4">
    <source>
        <dbReference type="PROSITE-ProRule" id="PRU01161"/>
    </source>
</evidence>
<dbReference type="PATRIC" id="fig|1265313.6.peg.538"/>
<keyword evidence="3 4" id="KW-0443">Lipid metabolism</keyword>
<dbReference type="HOGENOM" id="CLU_047251_2_1_6"/>
<dbReference type="PANTHER" id="PTHR14226">
    <property type="entry name" value="NEUROPATHY TARGET ESTERASE/SWISS CHEESE D.MELANOGASTER"/>
    <property type="match status" value="1"/>
</dbReference>
<dbReference type="PANTHER" id="PTHR14226:SF76">
    <property type="entry name" value="NTE FAMILY PROTEIN RSSA"/>
    <property type="match status" value="1"/>
</dbReference>
<dbReference type="RefSeq" id="WP_052094735.1">
    <property type="nucleotide sequence ID" value="NZ_KN234775.1"/>
</dbReference>
<feature type="active site" description="Nucleophile" evidence="4">
    <location>
        <position position="42"/>
    </location>
</feature>
<accession>A0A095X1V5</accession>
<dbReference type="SUPFAM" id="SSF52151">
    <property type="entry name" value="FabD/lysophospholipase-like"/>
    <property type="match status" value="1"/>
</dbReference>
<feature type="domain" description="PNPLA" evidence="6">
    <location>
        <begin position="9"/>
        <end position="169"/>
    </location>
</feature>
<dbReference type="PROSITE" id="PS51635">
    <property type="entry name" value="PNPLA"/>
    <property type="match status" value="1"/>
</dbReference>
<gene>
    <name evidence="7" type="ORF">HRUBRA_00541</name>
</gene>
<dbReference type="GO" id="GO:0016042">
    <property type="term" value="P:lipid catabolic process"/>
    <property type="evidence" value="ECO:0007669"/>
    <property type="project" value="UniProtKB-UniRule"/>
</dbReference>
<evidence type="ECO:0000256" key="1">
    <source>
        <dbReference type="ARBA" id="ARBA00022801"/>
    </source>
</evidence>
<dbReference type="Proteomes" id="UP000029640">
    <property type="component" value="Unassembled WGS sequence"/>
</dbReference>
<feature type="active site" description="Proton acceptor" evidence="4">
    <location>
        <position position="156"/>
    </location>
</feature>
<dbReference type="EMBL" id="AUVB01000015">
    <property type="protein sequence ID" value="KGE04864.1"/>
    <property type="molecule type" value="Genomic_DNA"/>
</dbReference>
<keyword evidence="2 4" id="KW-0442">Lipid degradation</keyword>
<reference evidence="7 8" key="1">
    <citation type="journal article" date="2014" name="Genome Announc.">
        <title>Genome Sequence of Gammaproteobacterial Pseudohaliea rubra Type Strain DSM 19751, Isolated from Coastal Seawater of the Mediterranean Sea.</title>
        <authorList>
            <person name="Spring S."/>
            <person name="Fiebig A."/>
            <person name="Riedel T."/>
            <person name="Goker M."/>
            <person name="Klenk H.P."/>
        </authorList>
    </citation>
    <scope>NUCLEOTIDE SEQUENCE [LARGE SCALE GENOMIC DNA]</scope>
    <source>
        <strain evidence="7 8">DSM 19751</strain>
    </source>
</reference>
<organism evidence="7 8">
    <name type="scientific">Pseudohaliea rubra DSM 19751</name>
    <dbReference type="NCBI Taxonomy" id="1265313"/>
    <lineage>
        <taxon>Bacteria</taxon>
        <taxon>Pseudomonadati</taxon>
        <taxon>Pseudomonadota</taxon>
        <taxon>Gammaproteobacteria</taxon>
        <taxon>Cellvibrionales</taxon>
        <taxon>Halieaceae</taxon>
        <taxon>Pseudohaliea</taxon>
    </lineage>
</organism>
<feature type="short sequence motif" description="DGA/G" evidence="4">
    <location>
        <begin position="156"/>
        <end position="158"/>
    </location>
</feature>
<dbReference type="InterPro" id="IPR016035">
    <property type="entry name" value="Acyl_Trfase/lysoPLipase"/>
</dbReference>
<evidence type="ECO:0000256" key="3">
    <source>
        <dbReference type="ARBA" id="ARBA00023098"/>
    </source>
</evidence>
<evidence type="ECO:0000256" key="5">
    <source>
        <dbReference type="SAM" id="MobiDB-lite"/>
    </source>
</evidence>
<name>A0A095X1V5_9GAMM</name>
<sequence>MKEVHSVSLVLGSGGARGHAHIGVVRAVLDRGYAIRNIAGTSMGALIGGVYAAGALDTYSDWAFHLERRDVVRLLDVSFTRHSLFKGERVFDVLRELLGERQIEDLDRGFVAVATDINAQREVWLNRGELFRAIRASSAVPGVFTPVMQEGRVLVDGGLVNPIPIAPTLTDTTDATIAVNLNALGSRRGATARQQHRAEKAEKVEKSADADAESYRERIAQFFRDQLGDSEPTEPQPSAMELLSKSFDTMQGQIARMKLATYAPTVTVDIPRSACGFFEFDRGEELAEIGYEAATRALAGLGPPATPSPVA</sequence>
<dbReference type="Gene3D" id="3.40.1090.10">
    <property type="entry name" value="Cytosolic phospholipase A2 catalytic domain"/>
    <property type="match status" value="1"/>
</dbReference>
<dbReference type="AlphaFoldDB" id="A0A095X1V5"/>